<evidence type="ECO:0000313" key="2">
    <source>
        <dbReference type="EMBL" id="MBL0373645.1"/>
    </source>
</evidence>
<dbReference type="InterPro" id="IPR007235">
    <property type="entry name" value="Glyco_trans_28_C"/>
</dbReference>
<evidence type="ECO:0000259" key="1">
    <source>
        <dbReference type="Pfam" id="PF04101"/>
    </source>
</evidence>
<dbReference type="EMBL" id="JAEQNC010000009">
    <property type="protein sequence ID" value="MBL0373645.1"/>
    <property type="molecule type" value="Genomic_DNA"/>
</dbReference>
<reference evidence="2" key="1">
    <citation type="submission" date="2021-01" db="EMBL/GenBank/DDBJ databases">
        <title>Rhizobium sp. strain KVB221 16S ribosomal RNA gene Genome sequencing and assembly.</title>
        <authorList>
            <person name="Kang M."/>
        </authorList>
    </citation>
    <scope>NUCLEOTIDE SEQUENCE</scope>
    <source>
        <strain evidence="2">KVB221</strain>
    </source>
</reference>
<dbReference type="PANTHER" id="PTHR21015:SF28">
    <property type="entry name" value="SLL1722 PROTEIN"/>
    <property type="match status" value="1"/>
</dbReference>
<keyword evidence="3" id="KW-1185">Reference proteome</keyword>
<dbReference type="Pfam" id="PF04101">
    <property type="entry name" value="Glyco_tran_28_C"/>
    <property type="match status" value="1"/>
</dbReference>
<dbReference type="SUPFAM" id="SSF53756">
    <property type="entry name" value="UDP-Glycosyltransferase/glycogen phosphorylase"/>
    <property type="match status" value="1"/>
</dbReference>
<dbReference type="PANTHER" id="PTHR21015">
    <property type="entry name" value="UDP-N-ACETYLGLUCOSAMINE--N-ACETYLMURAMYL-(PENTAPEPTIDE) PYROPHOSPHORYL-UNDECAPRENOL N-ACETYLGLUCOSAMINE TRANSFERASE 1"/>
    <property type="match status" value="1"/>
</dbReference>
<comment type="caution">
    <text evidence="2">The sequence shown here is derived from an EMBL/GenBank/DDBJ whole genome shotgun (WGS) entry which is preliminary data.</text>
</comment>
<feature type="domain" description="Glycosyl transferase family 28 C-terminal" evidence="1">
    <location>
        <begin position="220"/>
        <end position="358"/>
    </location>
</feature>
<protein>
    <submittedName>
        <fullName evidence="2">Glycosyl transferase</fullName>
    </submittedName>
</protein>
<gene>
    <name evidence="2" type="ORF">JJB09_16595</name>
</gene>
<proteinExistence type="predicted"/>
<dbReference type="AlphaFoldDB" id="A0A936YND3"/>
<evidence type="ECO:0000313" key="3">
    <source>
        <dbReference type="Proteomes" id="UP000633219"/>
    </source>
</evidence>
<organism evidence="2 3">
    <name type="scientific">Rhizobium setariae</name>
    <dbReference type="NCBI Taxonomy" id="2801340"/>
    <lineage>
        <taxon>Bacteria</taxon>
        <taxon>Pseudomonadati</taxon>
        <taxon>Pseudomonadota</taxon>
        <taxon>Alphaproteobacteria</taxon>
        <taxon>Hyphomicrobiales</taxon>
        <taxon>Rhizobiaceae</taxon>
        <taxon>Rhizobium/Agrobacterium group</taxon>
        <taxon>Rhizobium</taxon>
    </lineage>
</organism>
<keyword evidence="2" id="KW-0808">Transferase</keyword>
<accession>A0A936YND3</accession>
<name>A0A936YND3_9HYPH</name>
<dbReference type="GO" id="GO:0016758">
    <property type="term" value="F:hexosyltransferase activity"/>
    <property type="evidence" value="ECO:0007669"/>
    <property type="project" value="InterPro"/>
</dbReference>
<dbReference type="RefSeq" id="WP_201660487.1">
    <property type="nucleotide sequence ID" value="NZ_JAEQNC010000009.1"/>
</dbReference>
<dbReference type="Gene3D" id="3.40.50.2000">
    <property type="entry name" value="Glycogen Phosphorylase B"/>
    <property type="match status" value="1"/>
</dbReference>
<sequence>MSVSPKIRVLFYVQHLLGIGHLARASRIARALVGKDFDVTMVTGGMPVPGFPGPDLKNIALPAIATGDSGFSGLVDASGNIVDDAFKAERRDKLIAAFRKIQPDIVIIEAFPFGRRQVRFELLPLLDEIAAMERKPLVACSLRDIVQARNKPGRDDESVALVDRYFDHVLVHGDPGFARLEDSFPLFDMIADKVLYTGLVAAPAPPPATETFDIVVSAGGGAVGINLIRAAAESARHLPKSLNWCIVTGPNLPQADFDALALDAPANTNLFRFRPDFPSLLTRARLSISQAGYNTVCDILRAGCQSLLIPFTAGGETEQTERAARLEERGRAFVLTEAALSPVTMQAAIEKALSSAVTNLQALDLDGANRTADILRALSATALDKPQRV</sequence>
<dbReference type="Proteomes" id="UP000633219">
    <property type="component" value="Unassembled WGS sequence"/>
</dbReference>